<comment type="subcellular location">
    <subcellularLocation>
        <location evidence="2">Nucleus</location>
    </subcellularLocation>
</comment>
<dbReference type="Pfam" id="PF22951">
    <property type="entry name" value="3HBD"/>
    <property type="match status" value="1"/>
</dbReference>
<sequence>MDLCTPSTAFGHIDKKPRLESESDSDTEPEADWNPDELYKQDIAADIALEIGLRQRLHDTIQSRIVWAQRLQECLMSDALDGPQTPNFKQVALDALAAIEAPCDVLFGRDEPLPPAQPSNAKKARKRPTTRAQLPKKTGKFLYIRLEGNPTPSILRCPGCMRTDFSSLQGLFNHARGTHSLGWTSHDECVRQCACTVEELQGGPIDYSDLDAGTEVGAGTGGVLPGLRTIFQQAVVDFEGATALNRTLGYHIDTPALASFLGREPVRRGVMVWDPDALVDVDGFGDESAKTPWHMPFSHRNISKDSTTKPLSPKPASSEVALPDIVIDGTPSAIPAAAGSRFHMATRIIVLDRSLWLPPDQRVGNDTHKWMISVDAPSYAHHITTVLRCLTVKFPGGCLSTIAPPFAVIGTAATAFLARLELSFSSASANGEPQKVVLEHWVELDRMQSPSVAQGEEQIVDVELERRTMFLPQQSGYIGANTRIIWDMDLEQHRTTPVVNNPVVEIPVTGSSRDERRTRNALPKVKILGGWPTVLKKLVERFPLTLRDVKGGKPPVPALPYKLAASPAQFSSLVIGRKKAIEWGRAMALRDAYNTALAEGLTEDVTTLTTADVFSWLHTNGYFPKSTVTLKQAQVIQTFRGGFCHVCGLSNRLHGVNSDPPQSVKPEARSSVGVADSFICHITPPELQTSRLPMVDIGQLFPLRPLPVTVPLLQPPELSGKVVTANWNSRAPALLATADPKLIDAVRELVSALKLSTFSSCTTASVPGFPSFPIDPTLPSTEIRSQLAPYAMLSLLIKPFVRGLVKTGLEAAARDRQRVMGQVDGRARRLPSVIELYNDRERMLTPSHILRGVVTGWKDEAGMATMGSLVRSGVPVAPRRLQPQAPVAVDLGAAAKKEPAADSSSTIIYT</sequence>
<accession>A0AAD7BXV7</accession>
<dbReference type="InterPro" id="IPR055129">
    <property type="entry name" value="YEATS_dom"/>
</dbReference>
<keyword evidence="6" id="KW-1185">Reference proteome</keyword>
<dbReference type="Gene3D" id="2.60.40.1970">
    <property type="entry name" value="YEATS domain"/>
    <property type="match status" value="1"/>
</dbReference>
<dbReference type="InterPro" id="IPR055127">
    <property type="entry name" value="YEATS2_3HBD"/>
</dbReference>
<evidence type="ECO:0000256" key="3">
    <source>
        <dbReference type="SAM" id="MobiDB-lite"/>
    </source>
</evidence>
<dbReference type="InterPro" id="IPR038704">
    <property type="entry name" value="YEAST_sf"/>
</dbReference>
<keyword evidence="1 2" id="KW-0539">Nucleus</keyword>
<feature type="domain" description="YEATS" evidence="4">
    <location>
        <begin position="338"/>
        <end position="474"/>
    </location>
</feature>
<evidence type="ECO:0000256" key="1">
    <source>
        <dbReference type="ARBA" id="ARBA00023242"/>
    </source>
</evidence>
<comment type="caution">
    <text evidence="5">The sequence shown here is derived from an EMBL/GenBank/DDBJ whole genome shotgun (WGS) entry which is preliminary data.</text>
</comment>
<feature type="region of interest" description="Disordered" evidence="3">
    <location>
        <begin position="1"/>
        <end position="36"/>
    </location>
</feature>
<organism evidence="5 6">
    <name type="scientific">Roridomyces roridus</name>
    <dbReference type="NCBI Taxonomy" id="1738132"/>
    <lineage>
        <taxon>Eukaryota</taxon>
        <taxon>Fungi</taxon>
        <taxon>Dikarya</taxon>
        <taxon>Basidiomycota</taxon>
        <taxon>Agaricomycotina</taxon>
        <taxon>Agaricomycetes</taxon>
        <taxon>Agaricomycetidae</taxon>
        <taxon>Agaricales</taxon>
        <taxon>Marasmiineae</taxon>
        <taxon>Mycenaceae</taxon>
        <taxon>Roridomyces</taxon>
    </lineage>
</organism>
<dbReference type="Proteomes" id="UP001221142">
    <property type="component" value="Unassembled WGS sequence"/>
</dbReference>
<dbReference type="PROSITE" id="PS51037">
    <property type="entry name" value="YEATS"/>
    <property type="match status" value="1"/>
</dbReference>
<proteinExistence type="predicted"/>
<feature type="region of interest" description="Disordered" evidence="3">
    <location>
        <begin position="295"/>
        <end position="315"/>
    </location>
</feature>
<feature type="region of interest" description="Disordered" evidence="3">
    <location>
        <begin position="109"/>
        <end position="132"/>
    </location>
</feature>
<dbReference type="AlphaFoldDB" id="A0AAD7BXV7"/>
<dbReference type="GO" id="GO:0005634">
    <property type="term" value="C:nucleus"/>
    <property type="evidence" value="ECO:0007669"/>
    <property type="project" value="UniProtKB-SubCell"/>
</dbReference>
<reference evidence="5" key="1">
    <citation type="submission" date="2023-03" db="EMBL/GenBank/DDBJ databases">
        <title>Massive genome expansion in bonnet fungi (Mycena s.s.) driven by repeated elements and novel gene families across ecological guilds.</title>
        <authorList>
            <consortium name="Lawrence Berkeley National Laboratory"/>
            <person name="Harder C.B."/>
            <person name="Miyauchi S."/>
            <person name="Viragh M."/>
            <person name="Kuo A."/>
            <person name="Thoen E."/>
            <person name="Andreopoulos B."/>
            <person name="Lu D."/>
            <person name="Skrede I."/>
            <person name="Drula E."/>
            <person name="Henrissat B."/>
            <person name="Morin E."/>
            <person name="Kohler A."/>
            <person name="Barry K."/>
            <person name="LaButti K."/>
            <person name="Morin E."/>
            <person name="Salamov A."/>
            <person name="Lipzen A."/>
            <person name="Mereny Z."/>
            <person name="Hegedus B."/>
            <person name="Baldrian P."/>
            <person name="Stursova M."/>
            <person name="Weitz H."/>
            <person name="Taylor A."/>
            <person name="Grigoriev I.V."/>
            <person name="Nagy L.G."/>
            <person name="Martin F."/>
            <person name="Kauserud H."/>
        </authorList>
    </citation>
    <scope>NUCLEOTIDE SEQUENCE</scope>
    <source>
        <strain evidence="5">9284</strain>
    </source>
</reference>
<evidence type="ECO:0000313" key="5">
    <source>
        <dbReference type="EMBL" id="KAJ7632610.1"/>
    </source>
</evidence>
<evidence type="ECO:0000256" key="2">
    <source>
        <dbReference type="PROSITE-ProRule" id="PRU00376"/>
    </source>
</evidence>
<gene>
    <name evidence="5" type="ORF">FB45DRAFT_912929</name>
</gene>
<dbReference type="EMBL" id="JARKIF010000008">
    <property type="protein sequence ID" value="KAJ7632610.1"/>
    <property type="molecule type" value="Genomic_DNA"/>
</dbReference>
<evidence type="ECO:0000259" key="4">
    <source>
        <dbReference type="PROSITE" id="PS51037"/>
    </source>
</evidence>
<protein>
    <recommendedName>
        <fullName evidence="4">YEATS domain-containing protein</fullName>
    </recommendedName>
</protein>
<feature type="compositionally biased region" description="Basic and acidic residues" evidence="3">
    <location>
        <begin position="12"/>
        <end position="21"/>
    </location>
</feature>
<name>A0AAD7BXV7_9AGAR</name>
<evidence type="ECO:0000313" key="6">
    <source>
        <dbReference type="Proteomes" id="UP001221142"/>
    </source>
</evidence>
<feature type="compositionally biased region" description="Acidic residues" evidence="3">
    <location>
        <begin position="22"/>
        <end position="35"/>
    </location>
</feature>